<proteinExistence type="predicted"/>
<comment type="caution">
    <text evidence="1">The sequence shown here is derived from an EMBL/GenBank/DDBJ whole genome shotgun (WGS) entry which is preliminary data.</text>
</comment>
<evidence type="ECO:0000313" key="1">
    <source>
        <dbReference type="EMBL" id="MPM86406.1"/>
    </source>
</evidence>
<dbReference type="AlphaFoldDB" id="A0A645DAE8"/>
<dbReference type="EMBL" id="VSSQ01034455">
    <property type="protein sequence ID" value="MPM86406.1"/>
    <property type="molecule type" value="Genomic_DNA"/>
</dbReference>
<reference evidence="1" key="1">
    <citation type="submission" date="2019-08" db="EMBL/GenBank/DDBJ databases">
        <authorList>
            <person name="Kucharzyk K."/>
            <person name="Murdoch R.W."/>
            <person name="Higgins S."/>
            <person name="Loffler F."/>
        </authorList>
    </citation>
    <scope>NUCLEOTIDE SEQUENCE</scope>
</reference>
<organism evidence="1">
    <name type="scientific">bioreactor metagenome</name>
    <dbReference type="NCBI Taxonomy" id="1076179"/>
    <lineage>
        <taxon>unclassified sequences</taxon>
        <taxon>metagenomes</taxon>
        <taxon>ecological metagenomes</taxon>
    </lineage>
</organism>
<name>A0A645DAE8_9ZZZZ</name>
<accession>A0A645DAE8</accession>
<sequence length="112" mass="13393">MEDLIKITDKRIGIYIRKNRTGEDLSTWHGRLQWLKFELSDNTSEVEEYIDEVGEDFEIHELFEDIKCGYIEAVLLWLMRDRESVNIHTLINLCQEKEIPILSFCEVIEFLQ</sequence>
<protein>
    <submittedName>
        <fullName evidence="1">Uncharacterized protein</fullName>
    </submittedName>
</protein>
<gene>
    <name evidence="1" type="ORF">SDC9_133495</name>
</gene>